<dbReference type="InterPro" id="IPR050539">
    <property type="entry name" value="ThrE_Dicarb/AminoAcid_Exp"/>
</dbReference>
<evidence type="ECO:0000256" key="2">
    <source>
        <dbReference type="ARBA" id="ARBA00022475"/>
    </source>
</evidence>
<evidence type="ECO:0000256" key="4">
    <source>
        <dbReference type="ARBA" id="ARBA00022989"/>
    </source>
</evidence>
<evidence type="ECO:0000313" key="12">
    <source>
        <dbReference type="Proteomes" id="UP000295818"/>
    </source>
</evidence>
<evidence type="ECO:0000256" key="3">
    <source>
        <dbReference type="ARBA" id="ARBA00022692"/>
    </source>
</evidence>
<dbReference type="InterPro" id="IPR024528">
    <property type="entry name" value="ThrE_2"/>
</dbReference>
<feature type="transmembrane region" description="Helical" evidence="8">
    <location>
        <begin position="179"/>
        <end position="198"/>
    </location>
</feature>
<dbReference type="PANTHER" id="PTHR34390">
    <property type="entry name" value="UPF0442 PROTEIN YJJB-RELATED"/>
    <property type="match status" value="1"/>
</dbReference>
<protein>
    <submittedName>
        <fullName evidence="11">Uncharacterized membrane protein YjjP (DUF1212 family)</fullName>
    </submittedName>
</protein>
<keyword evidence="5 8" id="KW-0472">Membrane</keyword>
<evidence type="ECO:0000256" key="7">
    <source>
        <dbReference type="SAM" id="MobiDB-lite"/>
    </source>
</evidence>
<sequence length="482" mass="49874">MTQGGLRLDDGHLIGVVRLAPGARGVTLGVVIGRDMTERREVYETLDLALRIGEVLLSSGAGAADVTVTMLAVTRACGVRNVTADVTFVDLTLHHQPTSDEPAAIQVRRVTRRPVDYANLIEVDEMVNRLVAGDITRREAGDQLARIVSTGHHRLRWAVTVGWGVMGTGIALTLGGSPIVCLLAFLTACAIDGTQLLLPLHRIPAFYQHAAGGFVATLIAVIASATELAVNPSRVVTTGIVILLAGVGMMGATQDALNGFPVTASARLIDAVLNTAGIIAGVGAGLTVGDMLGVGLISFEPGAAGLAEAGVTVFGAALAAAAFAFASYAPRRSLIAVALVAALGQGVLLTVDSSEVGRTWGSAVAAVTIGAVCYLVAGRFRVPALVVVVPAVVPLLPGLDIYRGLALFAEGKDGVLELASALATALALAAGVILGQYLAQPVKREARRLETRLAGPRMVGPFRRRGHKDTRRPRPTSPRPPL</sequence>
<dbReference type="PANTHER" id="PTHR34390:SF2">
    <property type="entry name" value="SUCCINATE TRANSPORTER SUBUNIT YJJP-RELATED"/>
    <property type="match status" value="1"/>
</dbReference>
<comment type="caution">
    <text evidence="11">The sequence shown here is derived from an EMBL/GenBank/DDBJ whole genome shotgun (WGS) entry which is preliminary data.</text>
</comment>
<comment type="subcellular location">
    <subcellularLocation>
        <location evidence="1">Cell membrane</location>
        <topology evidence="1">Multi-pass membrane protein</topology>
    </subcellularLocation>
</comment>
<keyword evidence="12" id="KW-1185">Reference proteome</keyword>
<feature type="transmembrane region" description="Helical" evidence="8">
    <location>
        <begin position="418"/>
        <end position="439"/>
    </location>
</feature>
<feature type="transmembrane region" description="Helical" evidence="8">
    <location>
        <begin position="333"/>
        <end position="351"/>
    </location>
</feature>
<evidence type="ECO:0000256" key="5">
    <source>
        <dbReference type="ARBA" id="ARBA00023136"/>
    </source>
</evidence>
<organism evidence="11 12">
    <name type="scientific">Kribbella orskensis</name>
    <dbReference type="NCBI Taxonomy" id="2512216"/>
    <lineage>
        <taxon>Bacteria</taxon>
        <taxon>Bacillati</taxon>
        <taxon>Actinomycetota</taxon>
        <taxon>Actinomycetes</taxon>
        <taxon>Propionibacteriales</taxon>
        <taxon>Kribbellaceae</taxon>
        <taxon>Kribbella</taxon>
    </lineage>
</organism>
<feature type="domain" description="Threonine/serine exporter-like N-terminal" evidence="9">
    <location>
        <begin position="47"/>
        <end position="288"/>
    </location>
</feature>
<feature type="transmembrane region" description="Helical" evidence="8">
    <location>
        <begin position="272"/>
        <end position="297"/>
    </location>
</feature>
<gene>
    <name evidence="11" type="ORF">EV644_13344</name>
</gene>
<dbReference type="Pfam" id="PF12821">
    <property type="entry name" value="ThrE_2"/>
    <property type="match status" value="1"/>
</dbReference>
<reference evidence="11 12" key="1">
    <citation type="journal article" date="2015" name="Stand. Genomic Sci.">
        <title>Genomic Encyclopedia of Bacterial and Archaeal Type Strains, Phase III: the genomes of soil and plant-associated and newly described type strains.</title>
        <authorList>
            <person name="Whitman W.B."/>
            <person name="Woyke T."/>
            <person name="Klenk H.P."/>
            <person name="Zhou Y."/>
            <person name="Lilburn T.G."/>
            <person name="Beck B.J."/>
            <person name="De Vos P."/>
            <person name="Vandamme P."/>
            <person name="Eisen J.A."/>
            <person name="Garrity G."/>
            <person name="Hugenholtz P."/>
            <person name="Kyrpides N.C."/>
        </authorList>
    </citation>
    <scope>NUCLEOTIDE SEQUENCE [LARGE SCALE GENOMIC DNA]</scope>
    <source>
        <strain evidence="11 12">VKM Ac-2538</strain>
    </source>
</reference>
<dbReference type="EMBL" id="SLWM01000033">
    <property type="protein sequence ID" value="TCO11148.1"/>
    <property type="molecule type" value="Genomic_DNA"/>
</dbReference>
<dbReference type="Pfam" id="PF06738">
    <property type="entry name" value="ThrE"/>
    <property type="match status" value="1"/>
</dbReference>
<feature type="region of interest" description="Disordered" evidence="7">
    <location>
        <begin position="459"/>
        <end position="482"/>
    </location>
</feature>
<feature type="domain" description="Threonine/Serine exporter ThrE" evidence="10">
    <location>
        <begin position="313"/>
        <end position="435"/>
    </location>
</feature>
<feature type="transmembrane region" description="Helical" evidence="8">
    <location>
        <begin position="235"/>
        <end position="252"/>
    </location>
</feature>
<feature type="transmembrane region" description="Helical" evidence="8">
    <location>
        <begin position="210"/>
        <end position="229"/>
    </location>
</feature>
<evidence type="ECO:0000259" key="9">
    <source>
        <dbReference type="Pfam" id="PF06738"/>
    </source>
</evidence>
<dbReference type="InterPro" id="IPR010619">
    <property type="entry name" value="ThrE-like_N"/>
</dbReference>
<dbReference type="Proteomes" id="UP000295818">
    <property type="component" value="Unassembled WGS sequence"/>
</dbReference>
<feature type="transmembrane region" description="Helical" evidence="8">
    <location>
        <begin position="357"/>
        <end position="377"/>
    </location>
</feature>
<accession>A0ABY2BAL1</accession>
<keyword evidence="4 8" id="KW-1133">Transmembrane helix</keyword>
<name>A0ABY2BAL1_9ACTN</name>
<evidence type="ECO:0000313" key="11">
    <source>
        <dbReference type="EMBL" id="TCO11148.1"/>
    </source>
</evidence>
<feature type="compositionally biased region" description="Basic residues" evidence="7">
    <location>
        <begin position="462"/>
        <end position="474"/>
    </location>
</feature>
<comment type="similarity">
    <text evidence="6">Belongs to the ThrE exporter (TC 2.A.79) family.</text>
</comment>
<keyword evidence="3 8" id="KW-0812">Transmembrane</keyword>
<evidence type="ECO:0000259" key="10">
    <source>
        <dbReference type="Pfam" id="PF12821"/>
    </source>
</evidence>
<evidence type="ECO:0000256" key="8">
    <source>
        <dbReference type="SAM" id="Phobius"/>
    </source>
</evidence>
<feature type="transmembrane region" description="Helical" evidence="8">
    <location>
        <begin position="384"/>
        <end position="406"/>
    </location>
</feature>
<proteinExistence type="inferred from homology"/>
<feature type="transmembrane region" description="Helical" evidence="8">
    <location>
        <begin position="303"/>
        <end position="326"/>
    </location>
</feature>
<evidence type="ECO:0000256" key="1">
    <source>
        <dbReference type="ARBA" id="ARBA00004651"/>
    </source>
</evidence>
<evidence type="ECO:0000256" key="6">
    <source>
        <dbReference type="ARBA" id="ARBA00034125"/>
    </source>
</evidence>
<keyword evidence="2" id="KW-1003">Cell membrane</keyword>